<keyword evidence="5" id="KW-0406">Ion transport</keyword>
<feature type="chain" id="PRO_5032287763" description="Calx-beta domain-containing protein" evidence="7">
    <location>
        <begin position="36"/>
        <end position="2460"/>
    </location>
</feature>
<name>A0A7T6AQX3_9BACT</name>
<evidence type="ECO:0000256" key="4">
    <source>
        <dbReference type="ARBA" id="ARBA00022837"/>
    </source>
</evidence>
<dbReference type="Proteomes" id="UP000596092">
    <property type="component" value="Chromosome"/>
</dbReference>
<dbReference type="GO" id="GO:0007154">
    <property type="term" value="P:cell communication"/>
    <property type="evidence" value="ECO:0007669"/>
    <property type="project" value="InterPro"/>
</dbReference>
<keyword evidence="3" id="KW-0677">Repeat</keyword>
<dbReference type="SUPFAM" id="SSF141072">
    <property type="entry name" value="CalX-like"/>
    <property type="match status" value="3"/>
</dbReference>
<accession>A0A7T6AQX3</accession>
<evidence type="ECO:0000256" key="1">
    <source>
        <dbReference type="ARBA" id="ARBA00022723"/>
    </source>
</evidence>
<evidence type="ECO:0000313" key="10">
    <source>
        <dbReference type="Proteomes" id="UP000596092"/>
    </source>
</evidence>
<feature type="domain" description="Calx-beta" evidence="8">
    <location>
        <begin position="159"/>
        <end position="259"/>
    </location>
</feature>
<dbReference type="Pfam" id="PF11617">
    <property type="entry name" value="Cu-binding_MopE"/>
    <property type="match status" value="2"/>
</dbReference>
<dbReference type="Pfam" id="PF03160">
    <property type="entry name" value="Calx-beta"/>
    <property type="match status" value="3"/>
</dbReference>
<dbReference type="GO" id="GO:0016020">
    <property type="term" value="C:membrane"/>
    <property type="evidence" value="ECO:0007669"/>
    <property type="project" value="InterPro"/>
</dbReference>
<dbReference type="GO" id="GO:0030001">
    <property type="term" value="P:metal ion transport"/>
    <property type="evidence" value="ECO:0007669"/>
    <property type="project" value="TreeGrafter"/>
</dbReference>
<feature type="region of interest" description="Disordered" evidence="6">
    <location>
        <begin position="823"/>
        <end position="865"/>
    </location>
</feature>
<dbReference type="PROSITE" id="PS00018">
    <property type="entry name" value="EF_HAND_1"/>
    <property type="match status" value="1"/>
</dbReference>
<dbReference type="Pfam" id="PF18998">
    <property type="entry name" value="Flg_new_2"/>
    <property type="match status" value="1"/>
</dbReference>
<dbReference type="InterPro" id="IPR044060">
    <property type="entry name" value="Bacterial_rp_domain"/>
</dbReference>
<keyword evidence="2 7" id="KW-0732">Signal</keyword>
<dbReference type="GO" id="GO:0046872">
    <property type="term" value="F:metal ion binding"/>
    <property type="evidence" value="ECO:0007669"/>
    <property type="project" value="UniProtKB-KW"/>
</dbReference>
<dbReference type="SMART" id="SM00237">
    <property type="entry name" value="Calx_beta"/>
    <property type="match status" value="3"/>
</dbReference>
<keyword evidence="1" id="KW-0479">Metal-binding</keyword>
<dbReference type="InterPro" id="IPR018247">
    <property type="entry name" value="EF_Hand_1_Ca_BS"/>
</dbReference>
<dbReference type="InterPro" id="IPR021655">
    <property type="entry name" value="Put_metal-bd"/>
</dbReference>
<evidence type="ECO:0000259" key="8">
    <source>
        <dbReference type="SMART" id="SM00237"/>
    </source>
</evidence>
<evidence type="ECO:0000313" key="9">
    <source>
        <dbReference type="EMBL" id="QQG65913.1"/>
    </source>
</evidence>
<keyword evidence="4" id="KW-0106">Calcium</keyword>
<dbReference type="KEGG" id="dog:HP555_08555"/>
<protein>
    <recommendedName>
        <fullName evidence="8">Calx-beta domain-containing protein</fullName>
    </recommendedName>
</protein>
<feature type="signal peptide" evidence="7">
    <location>
        <begin position="1"/>
        <end position="35"/>
    </location>
</feature>
<feature type="domain" description="Calx-beta" evidence="8">
    <location>
        <begin position="274"/>
        <end position="377"/>
    </location>
</feature>
<proteinExistence type="predicted"/>
<keyword evidence="5" id="KW-0813">Transport</keyword>
<keyword evidence="10" id="KW-1185">Reference proteome</keyword>
<dbReference type="InterPro" id="IPR008707">
    <property type="entry name" value="B-propeller_PilY1"/>
</dbReference>
<dbReference type="RefSeq" id="WP_199261531.1">
    <property type="nucleotide sequence ID" value="NZ_CP054140.1"/>
</dbReference>
<organism evidence="9 10">
    <name type="scientific">Desulfobulbus oligotrophicus</name>
    <dbReference type="NCBI Taxonomy" id="1909699"/>
    <lineage>
        <taxon>Bacteria</taxon>
        <taxon>Pseudomonadati</taxon>
        <taxon>Thermodesulfobacteriota</taxon>
        <taxon>Desulfobulbia</taxon>
        <taxon>Desulfobulbales</taxon>
        <taxon>Desulfobulbaceae</taxon>
        <taxon>Desulfobulbus</taxon>
    </lineage>
</organism>
<dbReference type="Gene3D" id="2.60.40.2030">
    <property type="match status" value="3"/>
</dbReference>
<gene>
    <name evidence="9" type="ORF">HP555_08555</name>
</gene>
<dbReference type="PANTHER" id="PTHR11878:SF65">
    <property type="entry name" value="NA_CA-EXCHANGE PROTEIN, ISOFORM G"/>
    <property type="match status" value="1"/>
</dbReference>
<evidence type="ECO:0000256" key="7">
    <source>
        <dbReference type="SAM" id="SignalP"/>
    </source>
</evidence>
<sequence length="2460" mass="265753">MNSLSNGTKTMKNALRMLLLTTALLFGLTGQQALAHDYTISANEPTVEEGGTLTFTVTVQDAVDPSLGVRDGDRVAVSYGVSGGTATGGIDFISVSGGILTFDDISPTTQSFTVTTSDDTTVEVDETVRVDFTVTPSNDGNFPTNPTCTTNWDGITTTVNGTITDNDSYRVTLFTASPQPVVEGNDVTLTVTLNQPVLAGHTVTFTTGTAPGSAESADYGSPSVPTLQFGPDEQTKTFTIPIIRDHLIEGDETFQATLTPTSDNVDENALTLSASVTIRSPDVEYTITFDTPSLAEPSGTPAAMVFSPTITPIPVGADIGETIDWTTSDGTATAGSDYEAASGTLTLTDAGVSGTVSVTINPDQEVEGDETFTIVPASSGTLPVSLVQFAGNTGTITDNDRSFRASWNSPGGAVTMTSPSEPITSGQAVVVPDAQDVVFTVKADHRIQEVKINGQDTLPDYVTPTISSDTEHTYTFTAATPQQTAPHTIEVVFAHQVETTASTGGSVTHTDSGQSVSNSGPVSVIANHGEDAVFTFAPGSGSCVTQVEVDSTAIGPFDGDSNRTGHTFPSVTADHALDVKFGSATITVLLGADDGADNTEGDQEVQQRGEWRAYVTDSNYTYATTAVPFKSGGRHGESFSVPGDTGSGCDTRYLVIEFIAVDGWRTPNRIELDLNEDFSDQQVTGLYDKDSYVLTIVSTNGSVVRDPLGVTAIGDQRYIYQEGEKVDLNAVADAGWFFHRWNGDIDGADPVDAFITVTMDRDRTVHAVFAMPCQDADGDGFTAASDGTCEASAQVDCDDANPNIYPGAPEICGDGIDQDCDGKDLVCGPEDQDKDGDGYTPRQGDCNDNDPKVHPGAYDDPNTAADEDCFDGPKVKGAEVTCVTASDVPANAAVKPAPPLIMYLIDDSGSMDWEFMTGDDNGLFHTPTTRGYVFSYNAIQRTYTSSSYQPLATKERKMWRSQYHGYNKIYFNPNVTYTPWPMWEKIVSVRAGETAYNPLATGATFPHTAYAAGYTHAHMDYPRFNSNMSGSNGSMHHPGGSGGNMSYDFKLDDEYFSVYAEGTHQVKVERHNQSTGESTYADAIGLSTKSSLSGSAIPDLIFDNSNSSLYSEQGVWWDTSRTDTVHGNSGRYTNGVGSAAYWDITVPATKNYYVYAWVNGDEGHDSKARYTVTRYNTSGVIQTNTNTFNQRGTARWVRVSDSLSFAANPVSPEKIKVPNAHYYTQDTNGNTYLVTIPGSTGSYSLRYYLFTDKNNNNTVDDGELKELVGDAIPGSIVPKRKDVLGNDITNPAQLAYMVRQDFADWFSFYRKRILTTKAAIGLSVEDMKGVELGLHTINRSSSKHLVLMETADGGDKLTYLTTVYNLRATGSTPLRRGLWEVGKYLQKGDDTKNGSEYSSLKTSDRQKQKKDSQCFSAEDSVFACTEAGGECQRAYVIAMTDGYDNITFTIPTAIGGNVDNNSTYNAYSIFQDKSFNTLADAAMYFYAADLDSGLADSVPAKGYDNNPRQHLVTYAVAFGVSGTWDPNRFPDCLSSCKTPGVDGCPRLDDLRKVDWTEYTSTSGSFTNACPEWRQFNPNSLTANQARYPVDDLYHAAVNSRGSFLNASDPQELVSAMQTIKDLIEDQTGTASSVSINANKVEEDTLLFQTTYDSSDWSGDTLAKCLDSSGLVASCSFVSCELGCSTAYTGCVAACPEGGGDCLTTCKENRATCMASCTGQTCAQSHATCLAGCTDSSCQVACNNANRVCEQHPPEVKWSAAQKLNSMSPASRQIITATEAGVGVAFQWDELTPLMKTQLKGKNQQADEYVLNYLRGDATYERRNDSSNFRNFRNRTGKLGDFISSEPYHYANKTLGIDWVIVGGNDGMLHVFDGETGVEVFAYAPQAVFENLHLLAQETYMDNHKFFVDGYVTVQDLGSRVILVGGLGKGGKGYFALDLTAAAAHKNDIETNAEDIVLWEYTPASFPSTDTIRDNLGYSFSRPQIVKSNATDAGWILVFGNGYESENMRAVLFTVGLSTDGKIQWTRTIDTGAGSNNAGLKQCNGLASPALIHPQGDRKNDFAYAGDLLGNLWKFDLNATDKEAWGIYFEDASGIKQPLFRARSETGYKQPITMQPVITSACPLNAKGYMILFGTGRILDPVTDFPDQSVQTVYGIWDWSAEWADNPQQKYLGQFGAYNTTMGESCLAACSSTRGEEASPGPGSCIYRCAGDADCIVECQQEHSSCVTNCGAVRTLSNMSNIVGSDTANYVTLLRQTQVWAGGINYNSDGSVKETVYGSLNLDVYDQIARVMSDNQINWYLPKEKDAFAGSTNKTARHVGWFFDLPANGERVVRDMTVANGKLIFTSTIPSDSPCESGGISFHWSVDACTGSRLDSAFFDINRDERINSHDYINIGTEAIPIWVAVSAIGVHGISPAVTVVDVVKNAYERLYYPDQDELEAMLGNVHGTPIIYWRDLEWKD</sequence>
<dbReference type="InterPro" id="IPR051171">
    <property type="entry name" value="CaCA"/>
</dbReference>
<evidence type="ECO:0000256" key="6">
    <source>
        <dbReference type="SAM" id="MobiDB-lite"/>
    </source>
</evidence>
<dbReference type="InterPro" id="IPR038081">
    <property type="entry name" value="CalX-like_sf"/>
</dbReference>
<dbReference type="PANTHER" id="PTHR11878">
    <property type="entry name" value="SODIUM/CALCIUM EXCHANGER"/>
    <property type="match status" value="1"/>
</dbReference>
<evidence type="ECO:0000256" key="3">
    <source>
        <dbReference type="ARBA" id="ARBA00022737"/>
    </source>
</evidence>
<evidence type="ECO:0000256" key="5">
    <source>
        <dbReference type="ARBA" id="ARBA00023065"/>
    </source>
</evidence>
<dbReference type="InterPro" id="IPR003644">
    <property type="entry name" value="Calx_beta"/>
</dbReference>
<evidence type="ECO:0000256" key="2">
    <source>
        <dbReference type="ARBA" id="ARBA00022729"/>
    </source>
</evidence>
<feature type="domain" description="Calx-beta" evidence="8">
    <location>
        <begin position="29"/>
        <end position="133"/>
    </location>
</feature>
<dbReference type="EMBL" id="CP054140">
    <property type="protein sequence ID" value="QQG65913.1"/>
    <property type="molecule type" value="Genomic_DNA"/>
</dbReference>
<dbReference type="Pfam" id="PF05567">
    <property type="entry name" value="T4P_PilY1"/>
    <property type="match status" value="1"/>
</dbReference>
<reference evidence="9 10" key="1">
    <citation type="submission" date="2020-05" db="EMBL/GenBank/DDBJ databases">
        <title>Complete genome of Desulfobulbus oligotrophicus.</title>
        <authorList>
            <person name="Podar M."/>
        </authorList>
    </citation>
    <scope>NUCLEOTIDE SEQUENCE [LARGE SCALE GENOMIC DNA]</scope>
    <source>
        <strain evidence="9 10">Prop6</strain>
    </source>
</reference>
<feature type="region of interest" description="Disordered" evidence="6">
    <location>
        <begin position="213"/>
        <end position="232"/>
    </location>
</feature>